<name>A0A9X2KN71_9SPHN</name>
<sequence length="59" mass="6938">MDDAAYFRRRAREERERAATCEDNPAALAHLRMADEYERRARHISMQLMSVPSQSEQGR</sequence>
<dbReference type="RefSeq" id="WP_254296001.1">
    <property type="nucleotide sequence ID" value="NZ_JAMLDX010000019.1"/>
</dbReference>
<keyword evidence="2" id="KW-1185">Reference proteome</keyword>
<reference evidence="1" key="1">
    <citation type="submission" date="2022-05" db="EMBL/GenBank/DDBJ databases">
        <title>Sphingomonas sp. strain MG17 Genome sequencing and assembly.</title>
        <authorList>
            <person name="Kim I."/>
        </authorList>
    </citation>
    <scope>NUCLEOTIDE SEQUENCE</scope>
    <source>
        <strain evidence="1">MG17</strain>
    </source>
</reference>
<proteinExistence type="predicted"/>
<protein>
    <submittedName>
        <fullName evidence="1">Uncharacterized protein</fullName>
    </submittedName>
</protein>
<accession>A0A9X2KN71</accession>
<dbReference type="EMBL" id="JAMLDX010000019">
    <property type="protein sequence ID" value="MCP3732492.1"/>
    <property type="molecule type" value="Genomic_DNA"/>
</dbReference>
<gene>
    <name evidence="1" type="ORF">M9978_18880</name>
</gene>
<evidence type="ECO:0000313" key="2">
    <source>
        <dbReference type="Proteomes" id="UP001139451"/>
    </source>
</evidence>
<comment type="caution">
    <text evidence="1">The sequence shown here is derived from an EMBL/GenBank/DDBJ whole genome shotgun (WGS) entry which is preliminary data.</text>
</comment>
<organism evidence="1 2">
    <name type="scientific">Sphingomonas tagetis</name>
    <dbReference type="NCBI Taxonomy" id="2949092"/>
    <lineage>
        <taxon>Bacteria</taxon>
        <taxon>Pseudomonadati</taxon>
        <taxon>Pseudomonadota</taxon>
        <taxon>Alphaproteobacteria</taxon>
        <taxon>Sphingomonadales</taxon>
        <taxon>Sphingomonadaceae</taxon>
        <taxon>Sphingomonas</taxon>
    </lineage>
</organism>
<dbReference type="AlphaFoldDB" id="A0A9X2KN71"/>
<evidence type="ECO:0000313" key="1">
    <source>
        <dbReference type="EMBL" id="MCP3732492.1"/>
    </source>
</evidence>
<dbReference type="Proteomes" id="UP001139451">
    <property type="component" value="Unassembled WGS sequence"/>
</dbReference>